<keyword evidence="1" id="KW-0378">Hydrolase</keyword>
<dbReference type="GO" id="GO:0006281">
    <property type="term" value="P:DNA repair"/>
    <property type="evidence" value="ECO:0007669"/>
    <property type="project" value="UniProtKB-KW"/>
</dbReference>
<dbReference type="PANTHER" id="PTHR47642:SF5">
    <property type="entry name" value="ATP-DEPENDENT DNA HELICASE"/>
    <property type="match status" value="1"/>
</dbReference>
<dbReference type="EMBL" id="AWSO01001520">
    <property type="protein sequence ID" value="ESK83537.1"/>
    <property type="molecule type" value="Genomic_DNA"/>
</dbReference>
<dbReference type="InterPro" id="IPR010285">
    <property type="entry name" value="DNA_helicase_pif1-like_DEAD"/>
</dbReference>
<protein>
    <recommendedName>
        <fullName evidence="1">ATP-dependent DNA helicase</fullName>
        <ecNumber evidence="1">5.6.2.3</ecNumber>
    </recommendedName>
</protein>
<proteinExistence type="inferred from homology"/>
<keyword evidence="1" id="KW-0067">ATP-binding</keyword>
<evidence type="ECO:0000259" key="2">
    <source>
        <dbReference type="Pfam" id="PF05970"/>
    </source>
</evidence>
<keyword evidence="1 3" id="KW-0347">Helicase</keyword>
<evidence type="ECO:0000313" key="3">
    <source>
        <dbReference type="EMBL" id="ESK83537.1"/>
    </source>
</evidence>
<dbReference type="GO" id="GO:0016887">
    <property type="term" value="F:ATP hydrolysis activity"/>
    <property type="evidence" value="ECO:0007669"/>
    <property type="project" value="RHEA"/>
</dbReference>
<keyword evidence="1" id="KW-0234">DNA repair</keyword>
<name>V2WPN1_MONRO</name>
<dbReference type="HOGENOM" id="CLU_519796_0_0_1"/>
<organism evidence="3 4">
    <name type="scientific">Moniliophthora roreri (strain MCA 2997)</name>
    <name type="common">Cocoa frosty pod rot fungus</name>
    <name type="synonym">Crinipellis roreri</name>
    <dbReference type="NCBI Taxonomy" id="1381753"/>
    <lineage>
        <taxon>Eukaryota</taxon>
        <taxon>Fungi</taxon>
        <taxon>Dikarya</taxon>
        <taxon>Basidiomycota</taxon>
        <taxon>Agaricomycotina</taxon>
        <taxon>Agaricomycetes</taxon>
        <taxon>Agaricomycetidae</taxon>
        <taxon>Agaricales</taxon>
        <taxon>Marasmiineae</taxon>
        <taxon>Marasmiaceae</taxon>
        <taxon>Moniliophthora</taxon>
    </lineage>
</organism>
<dbReference type="AlphaFoldDB" id="V2WPN1"/>
<dbReference type="OrthoDB" id="432234at2759"/>
<evidence type="ECO:0000256" key="1">
    <source>
        <dbReference type="RuleBase" id="RU363044"/>
    </source>
</evidence>
<dbReference type="SUPFAM" id="SSF52540">
    <property type="entry name" value="P-loop containing nucleoside triphosphate hydrolases"/>
    <property type="match status" value="2"/>
</dbReference>
<dbReference type="Proteomes" id="UP000017559">
    <property type="component" value="Unassembled WGS sequence"/>
</dbReference>
<keyword evidence="1" id="KW-0227">DNA damage</keyword>
<accession>V2WPN1</accession>
<comment type="cofactor">
    <cofactor evidence="1">
        <name>Mg(2+)</name>
        <dbReference type="ChEBI" id="CHEBI:18420"/>
    </cofactor>
</comment>
<dbReference type="GO" id="GO:0006310">
    <property type="term" value="P:DNA recombination"/>
    <property type="evidence" value="ECO:0007669"/>
    <property type="project" value="UniProtKB-KW"/>
</dbReference>
<keyword evidence="1" id="KW-0233">DNA recombination</keyword>
<dbReference type="KEGG" id="mrr:Moror_4842"/>
<sequence length="524" mass="58691">MQNNIVPLPFSTNINAEIEKAKLHYAQDNHMDSHFWNKLSDWQQLAIALINKYGLNEWQKLAFLLLADAVMKQCHTYQNSLLTPFQMLVTGPGGTGKSQIFKAWSEFHRELKMAAEFQLTAPTGVVASDIGSSTIHSEAALRVKRQNMKADTPGGQKVHAELEQHIGLLRTLVVDEIYFIEPSDISLLNEYCCLARGIVDYPFGGLNVVACGNPAQLPPPGAPSLFDQKLVQCFESNHLNALNEKTQYKVKGIQAWHQLDHVVELTEIMWQKGDDILIDMLQHLRLGSCTEEDKRLLDQHVLSDAGCSEEIRALTDITRWITDPVKACPLITYTNAARDAHNFECAREFAEASGQAFQVYHSVDTQRVQGRRQELKGAAAEAAWQVPVKRAKDLGGKVPLVPGMPVFGTENLAPELGISKGSQSTLVSVRYEERDGHYYAVSATVDFPAYNGNSNRKYLHHIILKPISQSFKFKLPNSDREYSATRNQILLIPAFACTSHNAQGRSIMLFVLTLQVVDLFRVYM</sequence>
<comment type="caution">
    <text evidence="3">The sequence shown here is derived from an EMBL/GenBank/DDBJ whole genome shotgun (WGS) entry which is preliminary data.</text>
</comment>
<feature type="domain" description="DNA helicase Pif1-like DEAD-box helicase" evidence="2">
    <location>
        <begin position="85"/>
        <end position="224"/>
    </location>
</feature>
<comment type="similarity">
    <text evidence="1">Belongs to the helicase family.</text>
</comment>
<dbReference type="InterPro" id="IPR051055">
    <property type="entry name" value="PIF1_helicase"/>
</dbReference>
<keyword evidence="1" id="KW-0547">Nucleotide-binding</keyword>
<evidence type="ECO:0000313" key="4">
    <source>
        <dbReference type="Proteomes" id="UP000017559"/>
    </source>
</evidence>
<comment type="catalytic activity">
    <reaction evidence="1">
        <text>ATP + H2O = ADP + phosphate + H(+)</text>
        <dbReference type="Rhea" id="RHEA:13065"/>
        <dbReference type="ChEBI" id="CHEBI:15377"/>
        <dbReference type="ChEBI" id="CHEBI:15378"/>
        <dbReference type="ChEBI" id="CHEBI:30616"/>
        <dbReference type="ChEBI" id="CHEBI:43474"/>
        <dbReference type="ChEBI" id="CHEBI:456216"/>
        <dbReference type="EC" id="5.6.2.3"/>
    </reaction>
</comment>
<gene>
    <name evidence="3" type="ORF">Moror_4842</name>
</gene>
<dbReference type="Pfam" id="PF05970">
    <property type="entry name" value="PIF1"/>
    <property type="match status" value="1"/>
</dbReference>
<dbReference type="STRING" id="1381753.V2WPN1"/>
<dbReference type="PANTHER" id="PTHR47642">
    <property type="entry name" value="ATP-DEPENDENT DNA HELICASE"/>
    <property type="match status" value="1"/>
</dbReference>
<dbReference type="EC" id="5.6.2.3" evidence="1"/>
<keyword evidence="4" id="KW-1185">Reference proteome</keyword>
<dbReference type="GO" id="GO:0043139">
    <property type="term" value="F:5'-3' DNA helicase activity"/>
    <property type="evidence" value="ECO:0007669"/>
    <property type="project" value="UniProtKB-EC"/>
</dbReference>
<reference evidence="3 4" key="1">
    <citation type="journal article" date="2014" name="BMC Genomics">
        <title>Genome and secretome analysis of the hemibiotrophic fungal pathogen, Moniliophthora roreri, which causes frosty pod rot disease of cacao: mechanisms of the biotrophic and necrotrophic phases.</title>
        <authorList>
            <person name="Meinhardt L.W."/>
            <person name="Costa G.G.L."/>
            <person name="Thomazella D.P.T."/>
            <person name="Teixeira P.J.P.L."/>
            <person name="Carazzolle M.F."/>
            <person name="Schuster S.C."/>
            <person name="Carlson J.E."/>
            <person name="Guiltinan M.J."/>
            <person name="Mieczkowski P."/>
            <person name="Farmer A."/>
            <person name="Ramaraj T."/>
            <person name="Crozier J."/>
            <person name="Davis R.E."/>
            <person name="Shao J."/>
            <person name="Melnick R.L."/>
            <person name="Pereira G.A.G."/>
            <person name="Bailey B.A."/>
        </authorList>
    </citation>
    <scope>NUCLEOTIDE SEQUENCE [LARGE SCALE GENOMIC DNA]</scope>
    <source>
        <strain evidence="3 4">MCA 2997</strain>
    </source>
</reference>
<dbReference type="Gene3D" id="3.40.50.300">
    <property type="entry name" value="P-loop containing nucleotide triphosphate hydrolases"/>
    <property type="match status" value="1"/>
</dbReference>
<dbReference type="GO" id="GO:0005524">
    <property type="term" value="F:ATP binding"/>
    <property type="evidence" value="ECO:0007669"/>
    <property type="project" value="UniProtKB-KW"/>
</dbReference>
<dbReference type="GO" id="GO:0000723">
    <property type="term" value="P:telomere maintenance"/>
    <property type="evidence" value="ECO:0007669"/>
    <property type="project" value="InterPro"/>
</dbReference>
<dbReference type="InterPro" id="IPR027417">
    <property type="entry name" value="P-loop_NTPase"/>
</dbReference>